<name>A0A4Y2QQA5_ARAVE</name>
<dbReference type="Proteomes" id="UP000499080">
    <property type="component" value="Unassembled WGS sequence"/>
</dbReference>
<organism evidence="1 2">
    <name type="scientific">Araneus ventricosus</name>
    <name type="common">Orbweaver spider</name>
    <name type="synonym">Epeira ventricosa</name>
    <dbReference type="NCBI Taxonomy" id="182803"/>
    <lineage>
        <taxon>Eukaryota</taxon>
        <taxon>Metazoa</taxon>
        <taxon>Ecdysozoa</taxon>
        <taxon>Arthropoda</taxon>
        <taxon>Chelicerata</taxon>
        <taxon>Arachnida</taxon>
        <taxon>Araneae</taxon>
        <taxon>Araneomorphae</taxon>
        <taxon>Entelegynae</taxon>
        <taxon>Araneoidea</taxon>
        <taxon>Araneidae</taxon>
        <taxon>Araneus</taxon>
    </lineage>
</organism>
<evidence type="ECO:0000313" key="2">
    <source>
        <dbReference type="Proteomes" id="UP000499080"/>
    </source>
</evidence>
<protein>
    <recommendedName>
        <fullName evidence="3">DUF4817 domain-containing protein</fullName>
    </recommendedName>
</protein>
<keyword evidence="2" id="KW-1185">Reference proteome</keyword>
<sequence>MNRFTVAELADIHFVCNIVNVNGRAAILLYRERFRKTLVPNRQMFAHVASEHGSFTVSMQDTSCLDVNGLDVKILSYASQISSFFFWGDLEGHGVLNPRRFSHGPGARNRHRCCYDPRKSWYLCECSAVHAE</sequence>
<dbReference type="EMBL" id="BGPR01014502">
    <property type="protein sequence ID" value="GBN65491.1"/>
    <property type="molecule type" value="Genomic_DNA"/>
</dbReference>
<accession>A0A4Y2QQA5</accession>
<comment type="caution">
    <text evidence="1">The sequence shown here is derived from an EMBL/GenBank/DDBJ whole genome shotgun (WGS) entry which is preliminary data.</text>
</comment>
<evidence type="ECO:0008006" key="3">
    <source>
        <dbReference type="Google" id="ProtNLM"/>
    </source>
</evidence>
<dbReference type="AlphaFoldDB" id="A0A4Y2QQA5"/>
<proteinExistence type="predicted"/>
<reference evidence="1 2" key="1">
    <citation type="journal article" date="2019" name="Sci. Rep.">
        <title>Orb-weaving spider Araneus ventricosus genome elucidates the spidroin gene catalogue.</title>
        <authorList>
            <person name="Kono N."/>
            <person name="Nakamura H."/>
            <person name="Ohtoshi R."/>
            <person name="Moran D.A.P."/>
            <person name="Shinohara A."/>
            <person name="Yoshida Y."/>
            <person name="Fujiwara M."/>
            <person name="Mori M."/>
            <person name="Tomita M."/>
            <person name="Arakawa K."/>
        </authorList>
    </citation>
    <scope>NUCLEOTIDE SEQUENCE [LARGE SCALE GENOMIC DNA]</scope>
</reference>
<gene>
    <name evidence="1" type="ORF">AVEN_269937_1</name>
</gene>
<evidence type="ECO:0000313" key="1">
    <source>
        <dbReference type="EMBL" id="GBN65491.1"/>
    </source>
</evidence>